<evidence type="ECO:0000256" key="2">
    <source>
        <dbReference type="ARBA" id="ARBA00007532"/>
    </source>
</evidence>
<dbReference type="InterPro" id="IPR004099">
    <property type="entry name" value="Pyr_nucl-diS_OxRdtase_dimer"/>
</dbReference>
<dbReference type="InterPro" id="IPR016156">
    <property type="entry name" value="FAD/NAD-linked_Rdtase_dimer_sf"/>
</dbReference>
<organism evidence="14">
    <name type="scientific">Lotharella oceanica</name>
    <dbReference type="NCBI Taxonomy" id="641309"/>
    <lineage>
        <taxon>Eukaryota</taxon>
        <taxon>Sar</taxon>
        <taxon>Rhizaria</taxon>
        <taxon>Cercozoa</taxon>
        <taxon>Chlorarachniophyceae</taxon>
        <taxon>Lotharella</taxon>
    </lineage>
</organism>
<gene>
    <name evidence="14" type="ORF">LSP00402_LOCUS20977</name>
</gene>
<dbReference type="PRINTS" id="PR00368">
    <property type="entry name" value="FADPNR"/>
</dbReference>
<keyword evidence="11" id="KW-1133">Transmembrane helix</keyword>
<evidence type="ECO:0000256" key="1">
    <source>
        <dbReference type="ARBA" id="ARBA00001974"/>
    </source>
</evidence>
<evidence type="ECO:0000256" key="11">
    <source>
        <dbReference type="SAM" id="Phobius"/>
    </source>
</evidence>
<proteinExistence type="inferred from homology"/>
<dbReference type="PRINTS" id="PR00411">
    <property type="entry name" value="PNDRDTASEI"/>
</dbReference>
<comment type="cofactor">
    <cofactor evidence="1">
        <name>FAD</name>
        <dbReference type="ChEBI" id="CHEBI:57692"/>
    </cofactor>
</comment>
<dbReference type="EMBL" id="HBHP01034081">
    <property type="protein sequence ID" value="CAD9776963.1"/>
    <property type="molecule type" value="Transcribed_RNA"/>
</dbReference>
<dbReference type="PANTHER" id="PTHR43014">
    <property type="entry name" value="MERCURIC REDUCTASE"/>
    <property type="match status" value="1"/>
</dbReference>
<keyword evidence="11" id="KW-0812">Transmembrane</keyword>
<keyword evidence="4 9" id="KW-0274">FAD</keyword>
<feature type="domain" description="FAD/NAD(P)-binding" evidence="13">
    <location>
        <begin position="70"/>
        <end position="388"/>
    </location>
</feature>
<dbReference type="Pfam" id="PF07992">
    <property type="entry name" value="Pyr_redox_2"/>
    <property type="match status" value="1"/>
</dbReference>
<sequence length="590" mass="63519">MTDAKEHGYPADSWQKYTAGGEAKAKEKEEKVKYALEELEVGPLDVHNAELLDAVHPVKWVQPVGIPVYNMVAIGAGAGGLVTCGQTHFAGGRAALIEKHLMGGDCLNIGCVPSKALLAAAKCAHKCRHAAEWGIEVKGVHVNFPKVMERMRKIRAHISENDSVQRFAHQKGVDVYQGTAQFNGPDTVKVTCTSGEERILKFRKACIATGGRARVPPAFKDTKYRTNATIFNLTELPARMAVVGVGPIGCELGQAFARFGTQVKLFSRSGVIMNKEDPEAAAIVKTQMEQDGCKFIAASIKSATQNGPKIRIVYVTKEDGKEVTEEFDQVLLSAGRVANVEGLNLEAAGVKLTDKKLIKVNDYLQTDNPNIYATGDCCLKEQFTHMAGTAAVLVADNANKSKTRKYSDFVIPRVTFTEPEVAAVGMSLAEIKTKYGQDYHEFKREFKIVDRNITDGYTLGFCKMHTKKSSDEILGCTIVGHGAGEMIAMVTTAMVGGVGALKVASIISPYPTMHENVKFTAAGFRGTLPNETPYWTKVMEDARKGKSKGLGSSTTYCVLGGALALLGAGIAYLKFSKCGSGSGSIADKSN</sequence>
<keyword evidence="3 9" id="KW-0285">Flavoprotein</keyword>
<keyword evidence="5" id="KW-0521">NADP</keyword>
<dbReference type="AlphaFoldDB" id="A0A7S2XGN5"/>
<evidence type="ECO:0000256" key="6">
    <source>
        <dbReference type="ARBA" id="ARBA00023002"/>
    </source>
</evidence>
<dbReference type="Gene3D" id="3.30.390.30">
    <property type="match status" value="1"/>
</dbReference>
<name>A0A7S2XGN5_9EUKA</name>
<dbReference type="GO" id="GO:0003955">
    <property type="term" value="F:NAD(P)H dehydrogenase (quinone) activity"/>
    <property type="evidence" value="ECO:0007669"/>
    <property type="project" value="TreeGrafter"/>
</dbReference>
<dbReference type="InterPro" id="IPR012999">
    <property type="entry name" value="Pyr_OxRdtase_I_AS"/>
</dbReference>
<keyword evidence="6 9" id="KW-0560">Oxidoreductase</keyword>
<feature type="transmembrane region" description="Helical" evidence="11">
    <location>
        <begin position="553"/>
        <end position="573"/>
    </location>
</feature>
<dbReference type="GO" id="GO:0050660">
    <property type="term" value="F:flavin adenine dinucleotide binding"/>
    <property type="evidence" value="ECO:0007669"/>
    <property type="project" value="TreeGrafter"/>
</dbReference>
<evidence type="ECO:0000259" key="12">
    <source>
        <dbReference type="Pfam" id="PF02852"/>
    </source>
</evidence>
<dbReference type="Gene3D" id="3.50.50.60">
    <property type="entry name" value="FAD/NAD(P)-binding domain"/>
    <property type="match status" value="2"/>
</dbReference>
<evidence type="ECO:0000256" key="7">
    <source>
        <dbReference type="ARBA" id="ARBA00023157"/>
    </source>
</evidence>
<evidence type="ECO:0000259" key="13">
    <source>
        <dbReference type="Pfam" id="PF07992"/>
    </source>
</evidence>
<keyword evidence="8 9" id="KW-0676">Redox-active center</keyword>
<reference evidence="14" key="1">
    <citation type="submission" date="2021-01" db="EMBL/GenBank/DDBJ databases">
        <authorList>
            <person name="Corre E."/>
            <person name="Pelletier E."/>
            <person name="Niang G."/>
            <person name="Scheremetjew M."/>
            <person name="Finn R."/>
            <person name="Kale V."/>
            <person name="Holt S."/>
            <person name="Cochrane G."/>
            <person name="Meng A."/>
            <person name="Brown T."/>
            <person name="Cohen L."/>
        </authorList>
    </citation>
    <scope>NUCLEOTIDE SEQUENCE</scope>
    <source>
        <strain evidence="14">CCMP622</strain>
    </source>
</reference>
<evidence type="ECO:0000313" key="14">
    <source>
        <dbReference type="EMBL" id="CAD9776963.1"/>
    </source>
</evidence>
<evidence type="ECO:0000256" key="3">
    <source>
        <dbReference type="ARBA" id="ARBA00022630"/>
    </source>
</evidence>
<dbReference type="GO" id="GO:0016668">
    <property type="term" value="F:oxidoreductase activity, acting on a sulfur group of donors, NAD(P) as acceptor"/>
    <property type="evidence" value="ECO:0007669"/>
    <property type="project" value="InterPro"/>
</dbReference>
<evidence type="ECO:0000256" key="10">
    <source>
        <dbReference type="SAM" id="MobiDB-lite"/>
    </source>
</evidence>
<keyword evidence="7" id="KW-1015">Disulfide bond</keyword>
<dbReference type="PANTHER" id="PTHR43014:SF2">
    <property type="entry name" value="MERCURIC REDUCTASE"/>
    <property type="match status" value="1"/>
</dbReference>
<feature type="domain" description="Pyridine nucleotide-disulphide oxidoreductase dimerisation" evidence="12">
    <location>
        <begin position="411"/>
        <end position="518"/>
    </location>
</feature>
<dbReference type="InterPro" id="IPR023753">
    <property type="entry name" value="FAD/NAD-binding_dom"/>
</dbReference>
<dbReference type="SUPFAM" id="SSF51905">
    <property type="entry name" value="FAD/NAD(P)-binding domain"/>
    <property type="match status" value="1"/>
</dbReference>
<dbReference type="Pfam" id="PF02852">
    <property type="entry name" value="Pyr_redox_dim"/>
    <property type="match status" value="1"/>
</dbReference>
<dbReference type="FunFam" id="3.30.390.30:FF:000001">
    <property type="entry name" value="Dihydrolipoyl dehydrogenase"/>
    <property type="match status" value="1"/>
</dbReference>
<dbReference type="PROSITE" id="PS00076">
    <property type="entry name" value="PYRIDINE_REDOX_1"/>
    <property type="match status" value="1"/>
</dbReference>
<evidence type="ECO:0008006" key="15">
    <source>
        <dbReference type="Google" id="ProtNLM"/>
    </source>
</evidence>
<dbReference type="SUPFAM" id="SSF55424">
    <property type="entry name" value="FAD/NAD-linked reductases, dimerisation (C-terminal) domain"/>
    <property type="match status" value="1"/>
</dbReference>
<evidence type="ECO:0000256" key="9">
    <source>
        <dbReference type="RuleBase" id="RU003691"/>
    </source>
</evidence>
<evidence type="ECO:0000256" key="8">
    <source>
        <dbReference type="ARBA" id="ARBA00023284"/>
    </source>
</evidence>
<keyword evidence="11" id="KW-0472">Membrane</keyword>
<evidence type="ECO:0000256" key="5">
    <source>
        <dbReference type="ARBA" id="ARBA00022857"/>
    </source>
</evidence>
<feature type="region of interest" description="Disordered" evidence="10">
    <location>
        <begin position="1"/>
        <end position="25"/>
    </location>
</feature>
<comment type="similarity">
    <text evidence="2 9">Belongs to the class-I pyridine nucleotide-disulfide oxidoreductase family.</text>
</comment>
<protein>
    <recommendedName>
        <fullName evidence="15">Mercuric reductase</fullName>
    </recommendedName>
</protein>
<dbReference type="InterPro" id="IPR036188">
    <property type="entry name" value="FAD/NAD-bd_sf"/>
</dbReference>
<accession>A0A7S2XGN5</accession>
<evidence type="ECO:0000256" key="4">
    <source>
        <dbReference type="ARBA" id="ARBA00022827"/>
    </source>
</evidence>